<dbReference type="PANTHER" id="PTHR28532">
    <property type="entry name" value="GEO13458P1"/>
    <property type="match status" value="1"/>
</dbReference>
<dbReference type="Proteomes" id="UP001163046">
    <property type="component" value="Unassembled WGS sequence"/>
</dbReference>
<accession>A0A9X0CYJ8</accession>
<proteinExistence type="inferred from homology"/>
<dbReference type="InterPro" id="IPR052436">
    <property type="entry name" value="LTO1_adapter"/>
</dbReference>
<protein>
    <recommendedName>
        <fullName evidence="2">Essential protein Yae1 N-terminal domain-containing protein</fullName>
    </recommendedName>
</protein>
<name>A0A9X0CYJ8_9CNID</name>
<comment type="similarity">
    <text evidence="1">Belongs to the LTO1 family.</text>
</comment>
<evidence type="ECO:0000313" key="3">
    <source>
        <dbReference type="EMBL" id="KAJ7379123.1"/>
    </source>
</evidence>
<dbReference type="EMBL" id="MU826359">
    <property type="protein sequence ID" value="KAJ7379123.1"/>
    <property type="molecule type" value="Genomic_DNA"/>
</dbReference>
<gene>
    <name evidence="3" type="ORF">OS493_017621</name>
</gene>
<evidence type="ECO:0000313" key="4">
    <source>
        <dbReference type="Proteomes" id="UP001163046"/>
    </source>
</evidence>
<dbReference type="PANTHER" id="PTHR28532:SF1">
    <property type="entry name" value="ORAL CANCER OVEREXPRESSED 1"/>
    <property type="match status" value="1"/>
</dbReference>
<dbReference type="Pfam" id="PF09811">
    <property type="entry name" value="Yae1_N"/>
    <property type="match status" value="1"/>
</dbReference>
<reference evidence="3" key="1">
    <citation type="submission" date="2023-01" db="EMBL/GenBank/DDBJ databases">
        <title>Genome assembly of the deep-sea coral Lophelia pertusa.</title>
        <authorList>
            <person name="Herrera S."/>
            <person name="Cordes E."/>
        </authorList>
    </citation>
    <scope>NUCLEOTIDE SEQUENCE</scope>
    <source>
        <strain evidence="3">USNM1676648</strain>
        <tissue evidence="3">Polyp</tissue>
    </source>
</reference>
<comment type="caution">
    <text evidence="3">The sequence shown here is derived from an EMBL/GenBank/DDBJ whole genome shotgun (WGS) entry which is preliminary data.</text>
</comment>
<dbReference type="AlphaFoldDB" id="A0A9X0CYJ8"/>
<sequence length="179" mass="20728">MAYRDEIDDAFDAVVFLEERCYENGYKQGYQDGKLKGLQEGRQLGLMKGCEVGGEVGFYLGFVSMWLEMLRKVLMQNKETLKKNILALPINDVTNEELFVNLENIRAKFRQELAQSTVVVVWLDSPSENKTSLISRKAWINRTASWNSSPCKFPGLIYKKEREQPHFSRCKSRSENFIL</sequence>
<evidence type="ECO:0000256" key="1">
    <source>
        <dbReference type="ARBA" id="ARBA00038090"/>
    </source>
</evidence>
<feature type="domain" description="Essential protein Yae1 N-terminal" evidence="2">
    <location>
        <begin position="25"/>
        <end position="63"/>
    </location>
</feature>
<dbReference type="OrthoDB" id="48036at2759"/>
<keyword evidence="4" id="KW-1185">Reference proteome</keyword>
<evidence type="ECO:0000259" key="2">
    <source>
        <dbReference type="Pfam" id="PF09811"/>
    </source>
</evidence>
<dbReference type="InterPro" id="IPR019191">
    <property type="entry name" value="Essential_protein_Yae1_N"/>
</dbReference>
<organism evidence="3 4">
    <name type="scientific">Desmophyllum pertusum</name>
    <dbReference type="NCBI Taxonomy" id="174260"/>
    <lineage>
        <taxon>Eukaryota</taxon>
        <taxon>Metazoa</taxon>
        <taxon>Cnidaria</taxon>
        <taxon>Anthozoa</taxon>
        <taxon>Hexacorallia</taxon>
        <taxon>Scleractinia</taxon>
        <taxon>Caryophylliina</taxon>
        <taxon>Caryophylliidae</taxon>
        <taxon>Desmophyllum</taxon>
    </lineage>
</organism>